<evidence type="ECO:0000313" key="1">
    <source>
        <dbReference type="EMBL" id="EHH01349.1"/>
    </source>
</evidence>
<proteinExistence type="predicted"/>
<gene>
    <name evidence="1" type="ORF">HMPREF9441_00757</name>
</gene>
<dbReference type="STRING" id="762968.HMPREF9441_00757"/>
<comment type="caution">
    <text evidence="1">The sequence shown here is derived from an EMBL/GenBank/DDBJ whole genome shotgun (WGS) entry which is preliminary data.</text>
</comment>
<organism evidence="1 2">
    <name type="scientific">Paraprevotella clara YIT 11840</name>
    <dbReference type="NCBI Taxonomy" id="762968"/>
    <lineage>
        <taxon>Bacteria</taxon>
        <taxon>Pseudomonadati</taxon>
        <taxon>Bacteroidota</taxon>
        <taxon>Bacteroidia</taxon>
        <taxon>Bacteroidales</taxon>
        <taxon>Prevotellaceae</taxon>
        <taxon>Paraprevotella</taxon>
    </lineage>
</organism>
<keyword evidence="2" id="KW-1185">Reference proteome</keyword>
<sequence length="269" mass="31111">MRQLTFRRADTSLSVRKRSLPNAEKQKAVLLPLHWSISAYPATGLHPQKVINQQVVNKSDLLICVFGAKLGTPTEDYASGSVEEIEEHLKAGKPVMIFFKQAVNINKINIEQISRLQDFKREIGQKALYADYNSIDEFKRILEDKLSLCINDNFIKEKIVINELEWNEVKDDTSHEKLSDYDKARLKSWTSVDNPDFFQAHFMGGKCVYGLGASNQYEIKNGREKIEWDSFFEKLLNLGLIRIRSYDKHGYPVYQLKEAAYQYVESHNL</sequence>
<protein>
    <recommendedName>
        <fullName evidence="3">DUF4062 domain-containing protein</fullName>
    </recommendedName>
</protein>
<evidence type="ECO:0008006" key="3">
    <source>
        <dbReference type="Google" id="ProtNLM"/>
    </source>
</evidence>
<dbReference type="Proteomes" id="UP000003598">
    <property type="component" value="Unassembled WGS sequence"/>
</dbReference>
<dbReference type="HOGENOM" id="CLU_087201_0_0_10"/>
<dbReference type="EMBL" id="AFFY01000011">
    <property type="protein sequence ID" value="EHH01349.1"/>
    <property type="molecule type" value="Genomic_DNA"/>
</dbReference>
<dbReference type="AlphaFoldDB" id="G5SN29"/>
<dbReference type="PATRIC" id="fig|762968.3.peg.680"/>
<dbReference type="eggNOG" id="COG5635">
    <property type="taxonomic scope" value="Bacteria"/>
</dbReference>
<evidence type="ECO:0000313" key="2">
    <source>
        <dbReference type="Proteomes" id="UP000003598"/>
    </source>
</evidence>
<name>G5SN29_9BACT</name>
<accession>G5SN29</accession>
<reference evidence="1 2" key="1">
    <citation type="submission" date="2011-03" db="EMBL/GenBank/DDBJ databases">
        <authorList>
            <person name="Weinstock G."/>
            <person name="Sodergren E."/>
            <person name="Clifton S."/>
            <person name="Fulton L."/>
            <person name="Fulton B."/>
            <person name="Courtney L."/>
            <person name="Fronick C."/>
            <person name="Harrison M."/>
            <person name="Strong C."/>
            <person name="Farmer C."/>
            <person name="Delahaunty K."/>
            <person name="Markovic C."/>
            <person name="Hall O."/>
            <person name="Minx P."/>
            <person name="Tomlinson C."/>
            <person name="Mitreva M."/>
            <person name="Hou S."/>
            <person name="Chen J."/>
            <person name="Wollam A."/>
            <person name="Pepin K.H."/>
            <person name="Johnson M."/>
            <person name="Bhonagiri V."/>
            <person name="Zhang X."/>
            <person name="Suruliraj S."/>
            <person name="Warren W."/>
            <person name="Chinwalla A."/>
            <person name="Mardis E.R."/>
            <person name="Wilson R.K."/>
        </authorList>
    </citation>
    <scope>NUCLEOTIDE SEQUENCE [LARGE SCALE GENOMIC DNA]</scope>
    <source>
        <strain evidence="1 2">YIT 11840</strain>
    </source>
</reference>